<dbReference type="EMBL" id="BARS01011852">
    <property type="protein sequence ID" value="GAF94458.1"/>
    <property type="molecule type" value="Genomic_DNA"/>
</dbReference>
<proteinExistence type="predicted"/>
<protein>
    <submittedName>
        <fullName evidence="1">Uncharacterized protein</fullName>
    </submittedName>
</protein>
<comment type="caution">
    <text evidence="1">The sequence shown here is derived from an EMBL/GenBank/DDBJ whole genome shotgun (WGS) entry which is preliminary data.</text>
</comment>
<sequence length="250" mass="28798">APEASTIYHWDGKKIDRELKEKYDFAFVDGPAGGVNREWSTKYASEHADLVVIHDAGRKEERMWQTKYLEKDFVLASKGGHRCHFWKKKELIEEVVVDTTKPLARMVTTCRGYGGSEKSTLHIMKMLVEKGYRVELISTGNICGPYLNDIPDGAITVDWDKLTDPSDLTILYCSDTIWNFDKQKQWDSMYNLDTTRKVMILNYQLGGAGNVEWTRGWDKYMFLNSTKEQELLTRIPDAFTKVLPPPTDLK</sequence>
<name>X0TLN7_9ZZZZ</name>
<reference evidence="1" key="1">
    <citation type="journal article" date="2014" name="Front. Microbiol.">
        <title>High frequency of phylogenetically diverse reductive dehalogenase-homologous genes in deep subseafloor sedimentary metagenomes.</title>
        <authorList>
            <person name="Kawai M."/>
            <person name="Futagami T."/>
            <person name="Toyoda A."/>
            <person name="Takaki Y."/>
            <person name="Nishi S."/>
            <person name="Hori S."/>
            <person name="Arai W."/>
            <person name="Tsubouchi T."/>
            <person name="Morono Y."/>
            <person name="Uchiyama I."/>
            <person name="Ito T."/>
            <person name="Fujiyama A."/>
            <person name="Inagaki F."/>
            <person name="Takami H."/>
        </authorList>
    </citation>
    <scope>NUCLEOTIDE SEQUENCE</scope>
    <source>
        <strain evidence="1">Expedition CK06-06</strain>
    </source>
</reference>
<gene>
    <name evidence="1" type="ORF">S01H1_21391</name>
</gene>
<feature type="non-terminal residue" evidence="1">
    <location>
        <position position="250"/>
    </location>
</feature>
<dbReference type="AlphaFoldDB" id="X0TLN7"/>
<feature type="non-terminal residue" evidence="1">
    <location>
        <position position="1"/>
    </location>
</feature>
<organism evidence="1">
    <name type="scientific">marine sediment metagenome</name>
    <dbReference type="NCBI Taxonomy" id="412755"/>
    <lineage>
        <taxon>unclassified sequences</taxon>
        <taxon>metagenomes</taxon>
        <taxon>ecological metagenomes</taxon>
    </lineage>
</organism>
<evidence type="ECO:0000313" key="1">
    <source>
        <dbReference type="EMBL" id="GAF94458.1"/>
    </source>
</evidence>
<accession>X0TLN7</accession>